<dbReference type="InterPro" id="IPR039417">
    <property type="entry name" value="Peptidase_C1A_papain-like"/>
</dbReference>
<evidence type="ECO:0000313" key="7">
    <source>
        <dbReference type="Proteomes" id="UP001162031"/>
    </source>
</evidence>
<keyword evidence="3" id="KW-0812">Transmembrane</keyword>
<organism evidence="6 7">
    <name type="scientific">Hyaloperonospora brassicae</name>
    <name type="common">Brassica downy mildew</name>
    <name type="synonym">Peronospora brassicae</name>
    <dbReference type="NCBI Taxonomy" id="162125"/>
    <lineage>
        <taxon>Eukaryota</taxon>
        <taxon>Sar</taxon>
        <taxon>Stramenopiles</taxon>
        <taxon>Oomycota</taxon>
        <taxon>Peronosporomycetes</taxon>
        <taxon>Peronosporales</taxon>
        <taxon>Peronosporaceae</taxon>
        <taxon>Hyaloperonospora</taxon>
    </lineage>
</organism>
<accession>A0AAV0T1J8</accession>
<evidence type="ECO:0000256" key="3">
    <source>
        <dbReference type="SAM" id="Phobius"/>
    </source>
</evidence>
<dbReference type="InterPro" id="IPR000668">
    <property type="entry name" value="Peptidase_C1A_C"/>
</dbReference>
<feature type="transmembrane region" description="Helical" evidence="3">
    <location>
        <begin position="462"/>
        <end position="484"/>
    </location>
</feature>
<dbReference type="GO" id="GO:0008234">
    <property type="term" value="F:cysteine-type peptidase activity"/>
    <property type="evidence" value="ECO:0007669"/>
    <property type="project" value="InterPro"/>
</dbReference>
<feature type="domain" description="Peptidase C1A papain C-terminal" evidence="5">
    <location>
        <begin position="165"/>
        <end position="435"/>
    </location>
</feature>
<keyword evidence="7" id="KW-1185">Reference proteome</keyword>
<feature type="signal peptide" evidence="4">
    <location>
        <begin position="1"/>
        <end position="19"/>
    </location>
</feature>
<dbReference type="SUPFAM" id="SSF54001">
    <property type="entry name" value="Cysteine proteinases"/>
    <property type="match status" value="1"/>
</dbReference>
<dbReference type="InterPro" id="IPR025660">
    <property type="entry name" value="Pept_his_AS"/>
</dbReference>
<dbReference type="InterPro" id="IPR013128">
    <property type="entry name" value="Peptidase_C1A"/>
</dbReference>
<evidence type="ECO:0000313" key="6">
    <source>
        <dbReference type="EMBL" id="CAI5712347.1"/>
    </source>
</evidence>
<sequence>MNVCAVVVALSVALAAATAVDSTDRPVGTLLSCPPMRPMDSPCLWAGPNGRVVDASTLQGLLLARDRVRPIDRASSLRNLQLHMSYLEDVRMQADKMGHEFSYYMGVNERHLAVTSLRDATPEQFVEQEVQAMAVARRLQVQTNSSGAAPSTGSPANASAGSSQYWNWCDASNSKGHSVCSAVKSQKTCGSCWSFVAADAIETAVVIAENTSTAVSLSPQQFLMCSTLQTTQTFDYCWASDNGVPGASWMQTQIKWESQNDGCNGGMTHAAFMDAAQRGWGLVTELTMPYDDSNPGSYVTSNTSSACNVRAEDAAASITGWEQIVGIDCSVSSNCTLLLRAAIERQPIAVAITSNGGFSEYLGGFYRCPNNGEMASKNDLNHALLLVGYGTDSTHGDYWILKNSYGSSWGDNGFMKLVADAKINCGLNVFPVIPTGARAGAQARTTIDSGGDKVFVGLSPSAWIGVAIAATVFTLVATAIGVWVSHRKLHRLRKQHSAMYTAVSTPTNSAY</sequence>
<dbReference type="GO" id="GO:0006508">
    <property type="term" value="P:proteolysis"/>
    <property type="evidence" value="ECO:0007669"/>
    <property type="project" value="InterPro"/>
</dbReference>
<evidence type="ECO:0000259" key="5">
    <source>
        <dbReference type="SMART" id="SM00645"/>
    </source>
</evidence>
<dbReference type="InterPro" id="IPR038765">
    <property type="entry name" value="Papain-like_cys_pep_sf"/>
</dbReference>
<name>A0AAV0T1J8_HYABA</name>
<feature type="chain" id="PRO_5043527413" description="Peptidase C1A papain C-terminal domain-containing protein" evidence="4">
    <location>
        <begin position="20"/>
        <end position="511"/>
    </location>
</feature>
<dbReference type="EMBL" id="CANTFL010000086">
    <property type="protein sequence ID" value="CAI5712347.1"/>
    <property type="molecule type" value="Genomic_DNA"/>
</dbReference>
<dbReference type="Proteomes" id="UP001162031">
    <property type="component" value="Unassembled WGS sequence"/>
</dbReference>
<dbReference type="AlphaFoldDB" id="A0AAV0T1J8"/>
<keyword evidence="2" id="KW-0865">Zymogen</keyword>
<dbReference type="PANTHER" id="PTHR12411">
    <property type="entry name" value="CYSTEINE PROTEASE FAMILY C1-RELATED"/>
    <property type="match status" value="1"/>
</dbReference>
<dbReference type="PROSITE" id="PS00639">
    <property type="entry name" value="THIOL_PROTEASE_HIS"/>
    <property type="match status" value="1"/>
</dbReference>
<dbReference type="CDD" id="cd02248">
    <property type="entry name" value="Peptidase_C1A"/>
    <property type="match status" value="1"/>
</dbReference>
<keyword evidence="3" id="KW-0472">Membrane</keyword>
<evidence type="ECO:0000256" key="4">
    <source>
        <dbReference type="SAM" id="SignalP"/>
    </source>
</evidence>
<protein>
    <recommendedName>
        <fullName evidence="5">Peptidase C1A papain C-terminal domain-containing protein</fullName>
    </recommendedName>
</protein>
<comment type="similarity">
    <text evidence="1">Belongs to the peptidase C1 family.</text>
</comment>
<dbReference type="Pfam" id="PF00112">
    <property type="entry name" value="Peptidase_C1"/>
    <property type="match status" value="1"/>
</dbReference>
<evidence type="ECO:0000256" key="2">
    <source>
        <dbReference type="ARBA" id="ARBA00023145"/>
    </source>
</evidence>
<proteinExistence type="inferred from homology"/>
<dbReference type="PRINTS" id="PR00705">
    <property type="entry name" value="PAPAIN"/>
</dbReference>
<reference evidence="6" key="1">
    <citation type="submission" date="2022-12" db="EMBL/GenBank/DDBJ databases">
        <authorList>
            <person name="Webb A."/>
        </authorList>
    </citation>
    <scope>NUCLEOTIDE SEQUENCE</scope>
    <source>
        <strain evidence="6">Hp1</strain>
    </source>
</reference>
<keyword evidence="3" id="KW-1133">Transmembrane helix</keyword>
<comment type="caution">
    <text evidence="6">The sequence shown here is derived from an EMBL/GenBank/DDBJ whole genome shotgun (WGS) entry which is preliminary data.</text>
</comment>
<dbReference type="Gene3D" id="3.90.70.10">
    <property type="entry name" value="Cysteine proteinases"/>
    <property type="match status" value="1"/>
</dbReference>
<keyword evidence="4" id="KW-0732">Signal</keyword>
<gene>
    <name evidence="6" type="ORF">HBR001_LOCUS827</name>
</gene>
<evidence type="ECO:0000256" key="1">
    <source>
        <dbReference type="ARBA" id="ARBA00008455"/>
    </source>
</evidence>
<dbReference type="SMART" id="SM00645">
    <property type="entry name" value="Pept_C1"/>
    <property type="match status" value="1"/>
</dbReference>